<dbReference type="EMBL" id="FOUM01000010">
    <property type="protein sequence ID" value="SFM78024.1"/>
    <property type="molecule type" value="Genomic_DNA"/>
</dbReference>
<evidence type="ECO:0000313" key="2">
    <source>
        <dbReference type="EMBL" id="SFM78024.1"/>
    </source>
</evidence>
<feature type="coiled-coil region" evidence="1">
    <location>
        <begin position="46"/>
        <end position="80"/>
    </location>
</feature>
<reference evidence="3" key="1">
    <citation type="submission" date="2016-10" db="EMBL/GenBank/DDBJ databases">
        <authorList>
            <person name="Varghese N."/>
            <person name="Submissions S."/>
        </authorList>
    </citation>
    <scope>NUCLEOTIDE SEQUENCE [LARGE SCALE GENOMIC DNA]</scope>
    <source>
        <strain evidence="3">NLAE-zl-C202</strain>
    </source>
</reference>
<proteinExistence type="predicted"/>
<gene>
    <name evidence="2" type="ORF">SAMN05216250_11050</name>
</gene>
<evidence type="ECO:0000256" key="1">
    <source>
        <dbReference type="SAM" id="Coils"/>
    </source>
</evidence>
<protein>
    <submittedName>
        <fullName evidence="2">Uncharacterized protein</fullName>
    </submittedName>
</protein>
<dbReference type="Proteomes" id="UP000183766">
    <property type="component" value="Unassembled WGS sequence"/>
</dbReference>
<dbReference type="PROSITE" id="PS51257">
    <property type="entry name" value="PROKAR_LIPOPROTEIN"/>
    <property type="match status" value="1"/>
</dbReference>
<accession>A0A1I4TMQ3</accession>
<sequence>MGNIFRFLLVLPCITLLLYSCESEIENEIQSSTEKLNLSGLESDSLQLESYELSEMTDELKALKERIDELKKAKTRSVASSNYSQYFSENMWAIRELPFTLSTGGGYLSCTGWGQRVTYEGYNPGSYGKFYVQIPSSITGIPYLIYSNYSKTRLAVGHYTSNPESKILLAMSSNSTTGAMDSWDIIPATNNPGTYVLQNELYLGQGSSGSWWDVFNYVVDIQANNVGFSQYTQRAQQEFTITPDAVFTLKSLEFINPYSATVTQRENVSIKRAITNSSSQFIRENLVFEKAIQEDSYFKEEKGIAFKVPASDMLFARLQLH</sequence>
<organism evidence="2 3">
    <name type="scientific">Bacteroides xylanisolvens</name>
    <dbReference type="NCBI Taxonomy" id="371601"/>
    <lineage>
        <taxon>Bacteria</taxon>
        <taxon>Pseudomonadati</taxon>
        <taxon>Bacteroidota</taxon>
        <taxon>Bacteroidia</taxon>
        <taxon>Bacteroidales</taxon>
        <taxon>Bacteroidaceae</taxon>
        <taxon>Bacteroides</taxon>
    </lineage>
</organism>
<evidence type="ECO:0000313" key="3">
    <source>
        <dbReference type="Proteomes" id="UP000183766"/>
    </source>
</evidence>
<keyword evidence="1" id="KW-0175">Coiled coil</keyword>
<dbReference type="AlphaFoldDB" id="A0A1I4TMQ3"/>
<name>A0A1I4TMQ3_9BACE</name>